<evidence type="ECO:0000256" key="1">
    <source>
        <dbReference type="ARBA" id="ARBA00004201"/>
    </source>
</evidence>
<feature type="compositionally biased region" description="Polar residues" evidence="7">
    <location>
        <begin position="184"/>
        <end position="193"/>
    </location>
</feature>
<feature type="compositionally biased region" description="Low complexity" evidence="7">
    <location>
        <begin position="329"/>
        <end position="346"/>
    </location>
</feature>
<dbReference type="Gene3D" id="2.130.10.10">
    <property type="entry name" value="YVTN repeat-like/Quinoprotein amine dehydrogenase"/>
    <property type="match status" value="1"/>
</dbReference>
<name>A0AAV9NHX4_9EURO</name>
<feature type="coiled-coil region" evidence="6">
    <location>
        <begin position="1244"/>
        <end position="1278"/>
    </location>
</feature>
<dbReference type="PANTHER" id="PTHR15598">
    <property type="entry name" value="ENHANCER OF MRNA-DECAPPING PROTEIN 4"/>
    <property type="match status" value="1"/>
</dbReference>
<dbReference type="InterPro" id="IPR018247">
    <property type="entry name" value="EF_Hand_1_Ca_BS"/>
</dbReference>
<dbReference type="InterPro" id="IPR055393">
    <property type="entry name" value="Beta-prop_EDC4L"/>
</dbReference>
<evidence type="ECO:0000256" key="4">
    <source>
        <dbReference type="ARBA" id="ARBA00022574"/>
    </source>
</evidence>
<evidence type="ECO:0000256" key="5">
    <source>
        <dbReference type="ARBA" id="ARBA00022737"/>
    </source>
</evidence>
<feature type="compositionally biased region" description="Low complexity" evidence="7">
    <location>
        <begin position="950"/>
        <end position="964"/>
    </location>
</feature>
<keyword evidence="4" id="KW-0853">WD repeat</keyword>
<feature type="compositionally biased region" description="Polar residues" evidence="7">
    <location>
        <begin position="230"/>
        <end position="239"/>
    </location>
</feature>
<feature type="compositionally biased region" description="Basic and acidic residues" evidence="7">
    <location>
        <begin position="296"/>
        <end position="306"/>
    </location>
</feature>
<dbReference type="Pfam" id="PF24106">
    <property type="entry name" value="Beta-prop_EDC4L"/>
    <property type="match status" value="1"/>
</dbReference>
<dbReference type="PANTHER" id="PTHR15598:SF5">
    <property type="entry name" value="ENHANCER OF MRNA-DECAPPING PROTEIN 4"/>
    <property type="match status" value="1"/>
</dbReference>
<reference evidence="9 10" key="1">
    <citation type="submission" date="2023-08" db="EMBL/GenBank/DDBJ databases">
        <title>Black Yeasts Isolated from many extreme environments.</title>
        <authorList>
            <person name="Coleine C."/>
            <person name="Stajich J.E."/>
            <person name="Selbmann L."/>
        </authorList>
    </citation>
    <scope>NUCLEOTIDE SEQUENCE [LARGE SCALE GENOMIC DNA]</scope>
    <source>
        <strain evidence="9 10">CCFEE 5792</strain>
    </source>
</reference>
<feature type="domain" description="EDC4-like protein pdc1 beta-propeller" evidence="8">
    <location>
        <begin position="454"/>
        <end position="783"/>
    </location>
</feature>
<keyword evidence="6" id="KW-0175">Coiled coil</keyword>
<feature type="compositionally biased region" description="Low complexity" evidence="7">
    <location>
        <begin position="62"/>
        <end position="75"/>
    </location>
</feature>
<dbReference type="PROSITE" id="PS00018">
    <property type="entry name" value="EF_HAND_1"/>
    <property type="match status" value="1"/>
</dbReference>
<evidence type="ECO:0000256" key="3">
    <source>
        <dbReference type="ARBA" id="ARBA00022490"/>
    </source>
</evidence>
<feature type="compositionally biased region" description="Low complexity" evidence="7">
    <location>
        <begin position="377"/>
        <end position="388"/>
    </location>
</feature>
<feature type="region of interest" description="Disordered" evidence="7">
    <location>
        <begin position="88"/>
        <end position="424"/>
    </location>
</feature>
<feature type="compositionally biased region" description="Polar residues" evidence="7">
    <location>
        <begin position="247"/>
        <end position="284"/>
    </location>
</feature>
<dbReference type="SUPFAM" id="SSF50978">
    <property type="entry name" value="WD40 repeat-like"/>
    <property type="match status" value="1"/>
</dbReference>
<sequence length="1489" mass="160453">MSTNDLQALFANLKPKPRDPQPPSTIQRSTSSGHQPQNANAFALNSASPPPFSSLSNDPLFSSLPSGSASASAATAQSLLSLLNFGASSSSTGPSVPPPGLNDTRGNGEEMKAESGPPGPESNAPQVSTSDLLAKFISPVQPTARPATHSPANLEDQGGGGPQSSYQPLRDASQDALLKLLNRATATSTTVPRQGSVERAQPASASEDKGEQKAASAVGSSDLPFRVLPSRNSGISTPSEDPRNDNKTAASAQTQPLFTYTNPFQALQASRSQTPKTNAQNSRTAHADSPVPSVEPTHEDKFEGEPVRMATPEQVAKRKILTPRLSATARPGAGSPEASPAVPVPAQDRSQATPEATPIKSKLSAPEITAATNTQGDSSDANASSRSATGAVSNAVEPQAEVGDEWEDAEDAEDSPEKEEPSERIVPVYNFPIKPFVSITLQLDAKSDTGIRDDGVMEISRLKRDFDQLDRSLASATSKYISYALVKSGMRIIRQDDGKDRQVFKHANDRVFNVSFCSALDSDDQAILGTGVSGAVYYATLAKDSNDLFDNNELDSESLIFPPYPPADENTAGGVLKTRAKRSSRHPEFFAIGRGKAIHLVWPATALSSRYGITQDNRRVNVGTFFQDRSLQISTGKAGKDFTFSEDDSLIVSLDKTGRLRFWDIRKLIDESNATGVRANMTVDMPLLSLSTASPAEKSWPTSVLFVDKARPYTRGGPLRYVLVGLRQNHTLQLWDIALGKAVQELNFPHENETDGICSVAYHPNSSIIVIGHPTRNSIFFVHLSAPRYTLSASLSQAAFINRIAMKDPELPKPESTACMSGIREISFASKGQLRSVELLPINRPLEAQKALDEKTPLFELYAVHSNGVTCLNITKEDLGWDSNSKVMHGIDANKNGFVNLKELRLGSVIEEAPRSKSPTEDVPPAAPKPPSKKKSSKKGLVSAEREVAQPEQPEPVAAAPIQPLTNGSVAVEPTNGETPAAPKESKKNKKKAAAAATHDQNAAGKTTPRNASPIKNPQPIVDAPVSKDAGLAEKPDLNPPPNAATTTDSDTASKAEAVTVGISGDWLDKELKKVERGVSNEFRKELSTLYQSIQNDRLVQDAAASTRQEALLRLVSTTLTTNVEKSLSRILATQVQQAVIPALTGITVQAVHNQLGDALAKSLHSLVPHELNVQLPIAINNALQSPQVTRLIADTISQKITKHTEAQISEVLQRKLVPVFSDLALSAAQKAAAEVEAKRQVEIQQYETQRRQDTARMEKLSQALQSMAQTLQQMSDTQVAFQTQILKDRRQLALLEADSPASATQQVSTARLTPSQSHSTVPTPQKPKSQEQLELDEIAQLMDAGRYEEGSIRWLQSSQPIELFDQLFIHYTPEYLATDVSPLIAFSIAVTLGNSLNSNTARRLEWIAAAFNAVDLLDPEIADLAQHAPQLLSSLIQKIEGLYMTIAERDPRDPALRIMPAVSRRAKDMMASLVGPSSYGRPAQPLIF</sequence>
<feature type="region of interest" description="Disordered" evidence="7">
    <location>
        <begin position="1304"/>
        <end position="1332"/>
    </location>
</feature>
<dbReference type="GeneID" id="89978985"/>
<dbReference type="InterPro" id="IPR036322">
    <property type="entry name" value="WD40_repeat_dom_sf"/>
</dbReference>
<organism evidence="9 10">
    <name type="scientific">Exophiala bonariae</name>
    <dbReference type="NCBI Taxonomy" id="1690606"/>
    <lineage>
        <taxon>Eukaryota</taxon>
        <taxon>Fungi</taxon>
        <taxon>Dikarya</taxon>
        <taxon>Ascomycota</taxon>
        <taxon>Pezizomycotina</taxon>
        <taxon>Eurotiomycetes</taxon>
        <taxon>Chaetothyriomycetidae</taxon>
        <taxon>Chaetothyriales</taxon>
        <taxon>Herpotrichiellaceae</taxon>
        <taxon>Exophiala</taxon>
    </lineage>
</organism>
<proteinExistence type="inferred from homology"/>
<evidence type="ECO:0000259" key="8">
    <source>
        <dbReference type="Pfam" id="PF24106"/>
    </source>
</evidence>
<gene>
    <name evidence="9" type="ORF">LTR84_010830</name>
</gene>
<dbReference type="FunFam" id="2.130.10.10:FF:000817">
    <property type="entry name" value="WGS project CABT00000000 data, contig 2.15"/>
    <property type="match status" value="1"/>
</dbReference>
<feature type="compositionally biased region" description="Acidic residues" evidence="7">
    <location>
        <begin position="402"/>
        <end position="417"/>
    </location>
</feature>
<evidence type="ECO:0000313" key="9">
    <source>
        <dbReference type="EMBL" id="KAK5058567.1"/>
    </source>
</evidence>
<feature type="compositionally biased region" description="Low complexity" evidence="7">
    <location>
        <begin position="1044"/>
        <end position="1053"/>
    </location>
</feature>
<dbReference type="InterPro" id="IPR045152">
    <property type="entry name" value="EDC4-like"/>
</dbReference>
<protein>
    <recommendedName>
        <fullName evidence="8">EDC4-like protein pdc1 beta-propeller domain-containing protein</fullName>
    </recommendedName>
</protein>
<comment type="caution">
    <text evidence="9">The sequence shown here is derived from an EMBL/GenBank/DDBJ whole genome shotgun (WGS) entry which is preliminary data.</text>
</comment>
<comment type="subcellular location">
    <subcellularLocation>
        <location evidence="1">Cytoplasm</location>
        <location evidence="1">P-body</location>
    </subcellularLocation>
</comment>
<evidence type="ECO:0000256" key="2">
    <source>
        <dbReference type="ARBA" id="ARBA00009639"/>
    </source>
</evidence>
<dbReference type="GO" id="GO:0031087">
    <property type="term" value="P:deadenylation-independent decapping of nuclear-transcribed mRNA"/>
    <property type="evidence" value="ECO:0007669"/>
    <property type="project" value="InterPro"/>
</dbReference>
<comment type="similarity">
    <text evidence="2">Belongs to the WD repeat EDC4 family.</text>
</comment>
<keyword evidence="3" id="KW-0963">Cytoplasm</keyword>
<feature type="compositionally biased region" description="Polar residues" evidence="7">
    <location>
        <begin position="24"/>
        <end position="60"/>
    </location>
</feature>
<evidence type="ECO:0000256" key="6">
    <source>
        <dbReference type="SAM" id="Coils"/>
    </source>
</evidence>
<evidence type="ECO:0000313" key="10">
    <source>
        <dbReference type="Proteomes" id="UP001358417"/>
    </source>
</evidence>
<accession>A0AAV9NHX4</accession>
<keyword evidence="5" id="KW-0677">Repeat</keyword>
<feature type="region of interest" description="Disordered" evidence="7">
    <location>
        <begin position="911"/>
        <end position="1053"/>
    </location>
</feature>
<dbReference type="RefSeq" id="XP_064709090.1">
    <property type="nucleotide sequence ID" value="XM_064854364.1"/>
</dbReference>
<feature type="compositionally biased region" description="Polar residues" evidence="7">
    <location>
        <begin position="999"/>
        <end position="1016"/>
    </location>
</feature>
<keyword evidence="10" id="KW-1185">Reference proteome</keyword>
<feature type="region of interest" description="Disordered" evidence="7">
    <location>
        <begin position="11"/>
        <end position="75"/>
    </location>
</feature>
<dbReference type="InterPro" id="IPR015943">
    <property type="entry name" value="WD40/YVTN_repeat-like_dom_sf"/>
</dbReference>
<dbReference type="GO" id="GO:0000932">
    <property type="term" value="C:P-body"/>
    <property type="evidence" value="ECO:0007669"/>
    <property type="project" value="UniProtKB-SubCell"/>
</dbReference>
<dbReference type="EMBL" id="JAVRRD010000005">
    <property type="protein sequence ID" value="KAK5058567.1"/>
    <property type="molecule type" value="Genomic_DNA"/>
</dbReference>
<dbReference type="Proteomes" id="UP001358417">
    <property type="component" value="Unassembled WGS sequence"/>
</dbReference>
<evidence type="ECO:0000256" key="7">
    <source>
        <dbReference type="SAM" id="MobiDB-lite"/>
    </source>
</evidence>